<protein>
    <recommendedName>
        <fullName evidence="1">Right handed beta helix domain-containing protein</fullName>
    </recommendedName>
</protein>
<dbReference type="Pfam" id="PF13229">
    <property type="entry name" value="Beta_helix"/>
    <property type="match status" value="1"/>
</dbReference>
<reference evidence="2" key="1">
    <citation type="submission" date="2021-02" db="EMBL/GenBank/DDBJ databases">
        <authorList>
            <person name="Dougan E. K."/>
            <person name="Rhodes N."/>
            <person name="Thang M."/>
            <person name="Chan C."/>
        </authorList>
    </citation>
    <scope>NUCLEOTIDE SEQUENCE</scope>
</reference>
<evidence type="ECO:0000313" key="3">
    <source>
        <dbReference type="Proteomes" id="UP000654075"/>
    </source>
</evidence>
<evidence type="ECO:0000259" key="1">
    <source>
        <dbReference type="Pfam" id="PF13229"/>
    </source>
</evidence>
<dbReference type="Proteomes" id="UP000654075">
    <property type="component" value="Unassembled WGS sequence"/>
</dbReference>
<dbReference type="Gene3D" id="2.160.20.10">
    <property type="entry name" value="Single-stranded right-handed beta-helix, Pectin lyase-like"/>
    <property type="match status" value="1"/>
</dbReference>
<organism evidence="2 3">
    <name type="scientific">Polarella glacialis</name>
    <name type="common">Dinoflagellate</name>
    <dbReference type="NCBI Taxonomy" id="89957"/>
    <lineage>
        <taxon>Eukaryota</taxon>
        <taxon>Sar</taxon>
        <taxon>Alveolata</taxon>
        <taxon>Dinophyceae</taxon>
        <taxon>Suessiales</taxon>
        <taxon>Suessiaceae</taxon>
        <taxon>Polarella</taxon>
    </lineage>
</organism>
<dbReference type="SMART" id="SM00710">
    <property type="entry name" value="PbH1"/>
    <property type="match status" value="3"/>
</dbReference>
<comment type="caution">
    <text evidence="2">The sequence shown here is derived from an EMBL/GenBank/DDBJ whole genome shotgun (WGS) entry which is preliminary data.</text>
</comment>
<evidence type="ECO:0000313" key="2">
    <source>
        <dbReference type="EMBL" id="CAE8620214.1"/>
    </source>
</evidence>
<dbReference type="InterPro" id="IPR006626">
    <property type="entry name" value="PbH1"/>
</dbReference>
<keyword evidence="3" id="KW-1185">Reference proteome</keyword>
<dbReference type="InterPro" id="IPR011050">
    <property type="entry name" value="Pectin_lyase_fold/virulence"/>
</dbReference>
<sequence>MIAEAQSRFSGLEKGFQVGRRKKFAFPAVAAVAFATVLKDVGRCLCVPLVLPMSPRVRRTCCYCLTGEIPWPSEEYSSFEQACQEAVLRNRRLCLQAGSLAQLGDQSFQLRRNRDRLHICGGEGAEGGSSVIEGSGHSVFNLAGRHCSLFLEGVTLRHTASSAAGDGSDIGAAIFAMSKSRTELCNVSVTSLSGLGLWLVQSAELTAQRSSLLGCGRSGLAMFGHSVAKLELCELATCAVHGACARGDTQLTMRDCRVRDCGRRGVYAYQRSKLLMRGCRVTGTRDAERAGVELAAARPGDGVSGCVEGCVVSQNAGAGIRLRGAVSHQLSDNSCSGNGGKDLLVERGSDNDAWPQAVTSLA</sequence>
<dbReference type="AlphaFoldDB" id="A0A813G5R1"/>
<dbReference type="InterPro" id="IPR039448">
    <property type="entry name" value="Beta_helix"/>
</dbReference>
<dbReference type="SUPFAM" id="SSF51126">
    <property type="entry name" value="Pectin lyase-like"/>
    <property type="match status" value="1"/>
</dbReference>
<feature type="domain" description="Right handed beta helix" evidence="1">
    <location>
        <begin position="196"/>
        <end position="350"/>
    </location>
</feature>
<name>A0A813G5R1_POLGL</name>
<accession>A0A813G5R1</accession>
<dbReference type="InterPro" id="IPR012334">
    <property type="entry name" value="Pectin_lyas_fold"/>
</dbReference>
<proteinExistence type="predicted"/>
<dbReference type="EMBL" id="CAJNNV010027390">
    <property type="protein sequence ID" value="CAE8620214.1"/>
    <property type="molecule type" value="Genomic_DNA"/>
</dbReference>
<gene>
    <name evidence="2" type="ORF">PGLA1383_LOCUS37777</name>
</gene>